<name>A0AA97PMK8_PYRO3</name>
<evidence type="ECO:0000313" key="1">
    <source>
        <dbReference type="EMBL" id="ELQ40276.1"/>
    </source>
</evidence>
<dbReference type="Proteomes" id="UP000011086">
    <property type="component" value="Unassembled WGS sequence"/>
</dbReference>
<dbReference type="EMBL" id="JH793893">
    <property type="protein sequence ID" value="ELQ40276.1"/>
    <property type="molecule type" value="Genomic_DNA"/>
</dbReference>
<organism evidence="1">
    <name type="scientific">Pyricularia oryzae (strain Y34)</name>
    <name type="common">Rice blast fungus</name>
    <name type="synonym">Magnaporthe oryzae</name>
    <dbReference type="NCBI Taxonomy" id="1143189"/>
    <lineage>
        <taxon>Eukaryota</taxon>
        <taxon>Fungi</taxon>
        <taxon>Dikarya</taxon>
        <taxon>Ascomycota</taxon>
        <taxon>Pezizomycotina</taxon>
        <taxon>Sordariomycetes</taxon>
        <taxon>Sordariomycetidae</taxon>
        <taxon>Magnaporthales</taxon>
        <taxon>Pyriculariaceae</taxon>
        <taxon>Pyricularia</taxon>
    </lineage>
</organism>
<dbReference type="AlphaFoldDB" id="A0AA97PMK8"/>
<protein>
    <submittedName>
        <fullName evidence="1">Uncharacterized protein</fullName>
    </submittedName>
</protein>
<accession>A0AA97PMK8</accession>
<proteinExistence type="predicted"/>
<gene>
    <name evidence="1" type="ORF">OOU_Y34scaffold00451g2</name>
</gene>
<sequence>MGVFFRRSSWYHLSAVKSGAMFLCVGAHADGRKGDCVICLIHAAQALADSLSGSGKRRRDWIDVPGT</sequence>
<reference evidence="1" key="1">
    <citation type="journal article" date="2012" name="PLoS Genet.">
        <title>Comparative analysis of the genomes of two field isolates of the rice blast fungus Magnaporthe oryzae.</title>
        <authorList>
            <person name="Xue M."/>
            <person name="Yang J."/>
            <person name="Li Z."/>
            <person name="Hu S."/>
            <person name="Yao N."/>
            <person name="Dean R.A."/>
            <person name="Zhao W."/>
            <person name="Shen M."/>
            <person name="Zhang H."/>
            <person name="Li C."/>
            <person name="Liu L."/>
            <person name="Cao L."/>
            <person name="Xu X."/>
            <person name="Xing Y."/>
            <person name="Hsiang T."/>
            <person name="Zhang Z."/>
            <person name="Xu J.R."/>
            <person name="Peng Y.L."/>
        </authorList>
    </citation>
    <scope>NUCLEOTIDE SEQUENCE</scope>
    <source>
        <strain evidence="1">Y34</strain>
    </source>
</reference>